<evidence type="ECO:0000313" key="3">
    <source>
        <dbReference type="Proteomes" id="UP000298652"/>
    </source>
</evidence>
<proteinExistence type="predicted"/>
<gene>
    <name evidence="2" type="ORF">SEVIR_1G137050v2</name>
</gene>
<keyword evidence="1" id="KW-0472">Membrane</keyword>
<sequence length="55" mass="6375">MSPKLIRYAGMNMEILIFMRVCQVLACVLVHLRPRRTIFVIIVLHTCRTNQCSKG</sequence>
<reference evidence="2" key="1">
    <citation type="submission" date="2019-03" db="EMBL/GenBank/DDBJ databases">
        <title>WGS assembly of Setaria viridis.</title>
        <authorList>
            <person name="Huang P."/>
            <person name="Jenkins J."/>
            <person name="Grimwood J."/>
            <person name="Barry K."/>
            <person name="Healey A."/>
            <person name="Mamidi S."/>
            <person name="Sreedasyam A."/>
            <person name="Shu S."/>
            <person name="Feldman M."/>
            <person name="Wu J."/>
            <person name="Yu Y."/>
            <person name="Chen C."/>
            <person name="Johnson J."/>
            <person name="Rokhsar D."/>
            <person name="Baxter I."/>
            <person name="Schmutz J."/>
            <person name="Brutnell T."/>
            <person name="Kellogg E."/>
        </authorList>
    </citation>
    <scope>NUCLEOTIDE SEQUENCE [LARGE SCALE GENOMIC DNA]</scope>
</reference>
<organism evidence="2 3">
    <name type="scientific">Setaria viridis</name>
    <name type="common">Green bristlegrass</name>
    <name type="synonym">Setaria italica subsp. viridis</name>
    <dbReference type="NCBI Taxonomy" id="4556"/>
    <lineage>
        <taxon>Eukaryota</taxon>
        <taxon>Viridiplantae</taxon>
        <taxon>Streptophyta</taxon>
        <taxon>Embryophyta</taxon>
        <taxon>Tracheophyta</taxon>
        <taxon>Spermatophyta</taxon>
        <taxon>Magnoliopsida</taxon>
        <taxon>Liliopsida</taxon>
        <taxon>Poales</taxon>
        <taxon>Poaceae</taxon>
        <taxon>PACMAD clade</taxon>
        <taxon>Panicoideae</taxon>
        <taxon>Panicodae</taxon>
        <taxon>Paniceae</taxon>
        <taxon>Cenchrinae</taxon>
        <taxon>Setaria</taxon>
    </lineage>
</organism>
<name>A0A4U6WAV3_SETVI</name>
<keyword evidence="1" id="KW-1133">Transmembrane helix</keyword>
<keyword evidence="3" id="KW-1185">Reference proteome</keyword>
<dbReference type="Gramene" id="TKW38763">
    <property type="protein sequence ID" value="TKW38763"/>
    <property type="gene ID" value="SEVIR_1G137050v2"/>
</dbReference>
<evidence type="ECO:0000313" key="2">
    <source>
        <dbReference type="EMBL" id="TKW38763.1"/>
    </source>
</evidence>
<evidence type="ECO:0000256" key="1">
    <source>
        <dbReference type="SAM" id="Phobius"/>
    </source>
</evidence>
<feature type="transmembrane region" description="Helical" evidence="1">
    <location>
        <begin position="15"/>
        <end position="32"/>
    </location>
</feature>
<dbReference type="EMBL" id="CM016552">
    <property type="protein sequence ID" value="TKW38763.1"/>
    <property type="molecule type" value="Genomic_DNA"/>
</dbReference>
<dbReference type="AlphaFoldDB" id="A0A4U6WAV3"/>
<accession>A0A4U6WAV3</accession>
<dbReference type="Proteomes" id="UP000298652">
    <property type="component" value="Chromosome 1"/>
</dbReference>
<keyword evidence="1" id="KW-0812">Transmembrane</keyword>
<protein>
    <submittedName>
        <fullName evidence="2">Uncharacterized protein</fullName>
    </submittedName>
</protein>